<comment type="similarity">
    <text evidence="2">Belongs to the glycosyl hydrolase 43 family.</text>
</comment>
<organism evidence="5 6">
    <name type="scientific">Sphingobacterium tenebrionis</name>
    <dbReference type="NCBI Taxonomy" id="3111775"/>
    <lineage>
        <taxon>Bacteria</taxon>
        <taxon>Pseudomonadati</taxon>
        <taxon>Bacteroidota</taxon>
        <taxon>Sphingobacteriia</taxon>
        <taxon>Sphingobacteriales</taxon>
        <taxon>Sphingobacteriaceae</taxon>
        <taxon>Sphingobacterium</taxon>
    </lineage>
</organism>
<dbReference type="PANTHER" id="PTHR43301">
    <property type="entry name" value="ARABINAN ENDO-1,5-ALPHA-L-ARABINOSIDASE"/>
    <property type="match status" value="1"/>
</dbReference>
<evidence type="ECO:0000256" key="4">
    <source>
        <dbReference type="ARBA" id="ARBA00023295"/>
    </source>
</evidence>
<dbReference type="InterPro" id="IPR023296">
    <property type="entry name" value="Glyco_hydro_beta-prop_sf"/>
</dbReference>
<protein>
    <submittedName>
        <fullName evidence="5">Family 43 glycosylhydrolase</fullName>
    </submittedName>
</protein>
<dbReference type="Pfam" id="PF04616">
    <property type="entry name" value="Glyco_hydro_43"/>
    <property type="match status" value="3"/>
</dbReference>
<reference evidence="5 6" key="1">
    <citation type="submission" date="2024-01" db="EMBL/GenBank/DDBJ databases">
        <title>Sphingobacterium tenebrionis sp. nov., a novel endophyte isolated from tenebrio molitor intestines.</title>
        <authorList>
            <person name="Zhang C."/>
        </authorList>
    </citation>
    <scope>NUCLEOTIDE SEQUENCE [LARGE SCALE GENOMIC DNA]</scope>
    <source>
        <strain evidence="5 6">PU5-4</strain>
    </source>
</reference>
<comment type="caution">
    <text evidence="5">The sequence shown here is derived from an EMBL/GenBank/DDBJ whole genome shotgun (WGS) entry which is preliminary data.</text>
</comment>
<dbReference type="CDD" id="cd08991">
    <property type="entry name" value="GH43_HoAraf43-like"/>
    <property type="match status" value="2"/>
</dbReference>
<keyword evidence="4" id="KW-0326">Glycosidase</keyword>
<gene>
    <name evidence="5" type="ORF">VJ786_02615</name>
</gene>
<dbReference type="RefSeq" id="WP_336557216.1">
    <property type="nucleotide sequence ID" value="NZ_JAYLLN010000003.1"/>
</dbReference>
<evidence type="ECO:0000256" key="2">
    <source>
        <dbReference type="ARBA" id="ARBA00009865"/>
    </source>
</evidence>
<keyword evidence="3" id="KW-0378">Hydrolase</keyword>
<sequence length="982" mass="111528">MSNTFPKILFVILHVLHFVFFPIGSIASPGTSPVYLGDPFVLLYDGTYYAYGTSSADGIRVYTSDDLETWKEPTRKLALNKADVWGEKWFWAPEVHFHKGKFYMFYTAEEHICVATSDSPLGPFTQKEKKPMIADEKCIDNSLFIDEGRPYMLYDRFNDGLNIWIAELEPDLLHIKKGTEKPVIQVSQDWEKVWPRVNEGAFVIKNHGKYYLTYSANSYESPFYGIGFATSDKITGPWKKYDANPIFQKPKDLVGVGHSATFIDKNGKPRIVFHSHHDQERIHPRIMHIGEVYFEEEKGEQVMRVKPDFSTPTLIRKDPTFKNPVFQPVLADPSVIKDPKTGLYYAYGTQDNWDDGKGSRLVPILESKDMVNWKYVGSAFQTKPTWKNAGGIWAPDINYVDGKYYLYYSFSTWGDPDPGVGLAISDSPKGPFIDQGKLFSSKGIDVPNSIDPFYHEDQGKKYLFWGSFNDGPKQGTFAVELDKDGKTLKNTEKVKIAAGDFEAVTIYKKGEYYYFLGSKGSCCEGANSKYHVLVGRSKQLLGPYVDQQGRDLRERGHGTLILQGTPEIAGPGHTSGIIADDQGKEWIYYHGIDKKHGKLPNNTSRRMLFLDEVNWNNGWPIIGAGKANLNDIPMPTVRPTNRQPETLPGNPLKVALGDPYIIYDDTSDRYYLYGTGGTKNGFVAYSSSDLKDWKKEGVIYTNIQEKAWGTKDFWAPEVYKWNDKFYLFYSAHWKNNPNNELENYKIGVAVSDKPTGPFVDMTGEPLFDPGYPIIDANVFVEESGKMYLYYSRCCYKHPVESEISQWAKQQGIFSEIEESWVYGVELKPDLSGVIGEPEMLLRPPLKMDDVQAEWESRSVNNKEVNRRWTEGSYLIKQQDTYYMMYSANFYAGKYYAVGYATSKNPLGPFKKSKHNPVLEKNTEKGGDVTGTGHNSILVGRGGKMYCVYHGRTTQSGQDRVVFIDEMEIDKKGVLKVHGPTTK</sequence>
<dbReference type="EMBL" id="JAYLLN010000003">
    <property type="protein sequence ID" value="MEI5983789.1"/>
    <property type="molecule type" value="Genomic_DNA"/>
</dbReference>
<name>A0ABU8I231_9SPHI</name>
<dbReference type="InterPro" id="IPR050727">
    <property type="entry name" value="GH43_arabinanases"/>
</dbReference>
<keyword evidence="6" id="KW-1185">Reference proteome</keyword>
<dbReference type="Gene3D" id="2.115.10.20">
    <property type="entry name" value="Glycosyl hydrolase domain, family 43"/>
    <property type="match status" value="3"/>
</dbReference>
<comment type="pathway">
    <text evidence="1">Glycan metabolism; L-arabinan degradation.</text>
</comment>
<accession>A0ABU8I231</accession>
<dbReference type="CDD" id="cd18616">
    <property type="entry name" value="GH43_ABN-like"/>
    <property type="match status" value="1"/>
</dbReference>
<dbReference type="SUPFAM" id="SSF75005">
    <property type="entry name" value="Arabinanase/levansucrase/invertase"/>
    <property type="match status" value="3"/>
</dbReference>
<proteinExistence type="inferred from homology"/>
<evidence type="ECO:0000313" key="6">
    <source>
        <dbReference type="Proteomes" id="UP001363035"/>
    </source>
</evidence>
<dbReference type="InterPro" id="IPR006710">
    <property type="entry name" value="Glyco_hydro_43"/>
</dbReference>
<evidence type="ECO:0000256" key="1">
    <source>
        <dbReference type="ARBA" id="ARBA00004834"/>
    </source>
</evidence>
<evidence type="ECO:0000256" key="3">
    <source>
        <dbReference type="ARBA" id="ARBA00022801"/>
    </source>
</evidence>
<dbReference type="Proteomes" id="UP001363035">
    <property type="component" value="Unassembled WGS sequence"/>
</dbReference>
<evidence type="ECO:0000313" key="5">
    <source>
        <dbReference type="EMBL" id="MEI5983789.1"/>
    </source>
</evidence>
<dbReference type="PANTHER" id="PTHR43301:SF3">
    <property type="entry name" value="ARABINAN ENDO-1,5-ALPHA-L-ARABINOSIDASE A-RELATED"/>
    <property type="match status" value="1"/>
</dbReference>